<feature type="region of interest" description="Disordered" evidence="1">
    <location>
        <begin position="1"/>
        <end position="27"/>
    </location>
</feature>
<dbReference type="AlphaFoldDB" id="A0A1G9D951"/>
<evidence type="ECO:0000313" key="3">
    <source>
        <dbReference type="Proteomes" id="UP000198662"/>
    </source>
</evidence>
<keyword evidence="3" id="KW-1185">Reference proteome</keyword>
<dbReference type="STRING" id="380244.SAMN05216298_0747"/>
<dbReference type="EMBL" id="FNGF01000001">
    <property type="protein sequence ID" value="SDK60373.1"/>
    <property type="molecule type" value="Genomic_DNA"/>
</dbReference>
<reference evidence="3" key="1">
    <citation type="submission" date="2016-10" db="EMBL/GenBank/DDBJ databases">
        <authorList>
            <person name="Varghese N."/>
            <person name="Submissions S."/>
        </authorList>
    </citation>
    <scope>NUCLEOTIDE SEQUENCE [LARGE SCALE GENOMIC DNA]</scope>
    <source>
        <strain evidence="3">CGMCC 4.3147</strain>
    </source>
</reference>
<dbReference type="Proteomes" id="UP000198662">
    <property type="component" value="Unassembled WGS sequence"/>
</dbReference>
<accession>A0A1G9D951</accession>
<organism evidence="2 3">
    <name type="scientific">Glycomyces sambucus</name>
    <dbReference type="NCBI Taxonomy" id="380244"/>
    <lineage>
        <taxon>Bacteria</taxon>
        <taxon>Bacillati</taxon>
        <taxon>Actinomycetota</taxon>
        <taxon>Actinomycetes</taxon>
        <taxon>Glycomycetales</taxon>
        <taxon>Glycomycetaceae</taxon>
        <taxon>Glycomyces</taxon>
    </lineage>
</organism>
<proteinExistence type="predicted"/>
<protein>
    <submittedName>
        <fullName evidence="2">Uncharacterized protein</fullName>
    </submittedName>
</protein>
<evidence type="ECO:0000313" key="2">
    <source>
        <dbReference type="EMBL" id="SDK60373.1"/>
    </source>
</evidence>
<name>A0A1G9D951_9ACTN</name>
<sequence length="45" mass="4418">MEPATGSGPGYMRSAVHDPEPQPDPETAIQVFAAANAAPAAPAAG</sequence>
<dbReference type="RefSeq" id="WP_176953173.1">
    <property type="nucleotide sequence ID" value="NZ_FNGF01000001.1"/>
</dbReference>
<gene>
    <name evidence="2" type="ORF">SAMN05216298_0747</name>
</gene>
<evidence type="ECO:0000256" key="1">
    <source>
        <dbReference type="SAM" id="MobiDB-lite"/>
    </source>
</evidence>